<accession>A0A478FUF9</accession>
<name>A0A478FUF9_9MOLU</name>
<proteinExistence type="predicted"/>
<dbReference type="AlphaFoldDB" id="A0A478FUF9"/>
<comment type="caution">
    <text evidence="3">The sequence shown here is derived from an EMBL/GenBank/DDBJ whole genome shotgun (WGS) entry which is preliminary data.</text>
</comment>
<feature type="region of interest" description="Disordered" evidence="1">
    <location>
        <begin position="97"/>
        <end position="118"/>
    </location>
</feature>
<gene>
    <name evidence="3" type="ORF">MHSWG343_07350</name>
</gene>
<feature type="signal peptide" evidence="2">
    <location>
        <begin position="1"/>
        <end position="26"/>
    </location>
</feature>
<evidence type="ECO:0000313" key="3">
    <source>
        <dbReference type="EMBL" id="GCE63735.1"/>
    </source>
</evidence>
<feature type="chain" id="PRO_5019842542" evidence="2">
    <location>
        <begin position="27"/>
        <end position="183"/>
    </location>
</feature>
<evidence type="ECO:0000313" key="4">
    <source>
        <dbReference type="Proteomes" id="UP000324831"/>
    </source>
</evidence>
<evidence type="ECO:0000256" key="1">
    <source>
        <dbReference type="SAM" id="MobiDB-lite"/>
    </source>
</evidence>
<dbReference type="Proteomes" id="UP000324831">
    <property type="component" value="Unassembled WGS sequence"/>
</dbReference>
<reference evidence="3 4" key="1">
    <citation type="submission" date="2019-01" db="EMBL/GenBank/DDBJ databases">
        <title>Draft genome sequences of Candidatus Mycoplasma haemohominis SWG34-3 identified from a patient with pyrexia, anemia and liver dysfunction.</title>
        <authorList>
            <person name="Sekizuka T."/>
            <person name="Hattori N."/>
            <person name="Katano H."/>
            <person name="Takuma T."/>
            <person name="Ito T."/>
            <person name="Arai N."/>
            <person name="Yanai R."/>
            <person name="Ishii S."/>
            <person name="Miura Y."/>
            <person name="Tokunaga T."/>
            <person name="Watanabe H."/>
            <person name="Nomura N."/>
            <person name="Eguchi J."/>
            <person name="Arai T."/>
            <person name="Hasegawa H."/>
            <person name="Nakamaki T."/>
            <person name="Wakita T."/>
            <person name="Niki Y."/>
            <person name="Kuroda M."/>
        </authorList>
    </citation>
    <scope>NUCLEOTIDE SEQUENCE [LARGE SCALE GENOMIC DNA]</scope>
    <source>
        <strain evidence="3">SWG34-3</strain>
    </source>
</reference>
<evidence type="ECO:0000256" key="2">
    <source>
        <dbReference type="SAM" id="SignalP"/>
    </source>
</evidence>
<protein>
    <submittedName>
        <fullName evidence="3">Uncharacterized protein</fullName>
    </submittedName>
</protein>
<keyword evidence="2" id="KW-0732">Signal</keyword>
<dbReference type="EMBL" id="BIMN01000003">
    <property type="protein sequence ID" value="GCE63735.1"/>
    <property type="molecule type" value="Genomic_DNA"/>
</dbReference>
<organism evidence="3 4">
    <name type="scientific">Candidatus Mycoplasma haematohominis</name>
    <dbReference type="NCBI Taxonomy" id="1494318"/>
    <lineage>
        <taxon>Bacteria</taxon>
        <taxon>Bacillati</taxon>
        <taxon>Mycoplasmatota</taxon>
        <taxon>Mollicutes</taxon>
        <taxon>Mycoplasmataceae</taxon>
        <taxon>Mycoplasma</taxon>
    </lineage>
</organism>
<sequence length="183" mass="19781">MSTQAVAGAAAGAALLGGGGTLAAYAAGAFNSKDKDWQDTTFKDYAAHLNFKYIGETGTTAPGTLPTKEKIKTKIDGDSTGIGYKKSLKDNWENMKVGDVDESSKSKRPTGDVSTLFPADNNLSEKEKISEWTEEWCKAIANKKVKAKLTKNNQTEWNTNLFEGDVSWKAFKEVCLEATVNLG</sequence>